<dbReference type="InterPro" id="IPR046373">
    <property type="entry name" value="Acyl-CoA_Oxase/DH_mid-dom_sf"/>
</dbReference>
<keyword evidence="3" id="KW-1185">Reference proteome</keyword>
<name>A0A1H8YC01_9PSEU</name>
<dbReference type="Pfam" id="PF02771">
    <property type="entry name" value="Acyl-CoA_dh_N"/>
    <property type="match status" value="1"/>
</dbReference>
<dbReference type="InterPro" id="IPR037069">
    <property type="entry name" value="AcylCoA_DH/ox_N_sf"/>
</dbReference>
<dbReference type="AlphaFoldDB" id="A0A1H8YC01"/>
<dbReference type="EMBL" id="FOEF01000013">
    <property type="protein sequence ID" value="SEP49627.1"/>
    <property type="molecule type" value="Genomic_DNA"/>
</dbReference>
<dbReference type="PANTHER" id="PTHR43884:SF12">
    <property type="entry name" value="ISOVALERYL-COA DEHYDROGENASE, MITOCHONDRIAL-RELATED"/>
    <property type="match status" value="1"/>
</dbReference>
<evidence type="ECO:0000313" key="2">
    <source>
        <dbReference type="EMBL" id="SEP49627.1"/>
    </source>
</evidence>
<accession>A0A1H8YC01</accession>
<evidence type="ECO:0000259" key="1">
    <source>
        <dbReference type="Pfam" id="PF02771"/>
    </source>
</evidence>
<dbReference type="InterPro" id="IPR013786">
    <property type="entry name" value="AcylCoA_DH/ox_N"/>
</dbReference>
<dbReference type="GO" id="GO:0003995">
    <property type="term" value="F:acyl-CoA dehydrogenase activity"/>
    <property type="evidence" value="ECO:0007669"/>
    <property type="project" value="TreeGrafter"/>
</dbReference>
<dbReference type="Gene3D" id="2.40.110.10">
    <property type="entry name" value="Butyryl-CoA Dehydrogenase, subunit A, domain 2"/>
    <property type="match status" value="1"/>
</dbReference>
<dbReference type="Proteomes" id="UP000198582">
    <property type="component" value="Unassembled WGS sequence"/>
</dbReference>
<evidence type="ECO:0000313" key="3">
    <source>
        <dbReference type="Proteomes" id="UP000198582"/>
    </source>
</evidence>
<dbReference type="Gene3D" id="1.10.540.10">
    <property type="entry name" value="Acyl-CoA dehydrogenase/oxidase, N-terminal domain"/>
    <property type="match status" value="1"/>
</dbReference>
<dbReference type="PANTHER" id="PTHR43884">
    <property type="entry name" value="ACYL-COA DEHYDROGENASE"/>
    <property type="match status" value="1"/>
</dbReference>
<feature type="domain" description="Acyl-CoA dehydrogenase/oxidase N-terminal" evidence="1">
    <location>
        <begin position="19"/>
        <end position="124"/>
    </location>
</feature>
<protein>
    <submittedName>
        <fullName evidence="2">Acyl-CoA dehydrogenase</fullName>
    </submittedName>
</protein>
<dbReference type="GO" id="GO:0050660">
    <property type="term" value="F:flavin adenine dinucleotide binding"/>
    <property type="evidence" value="ECO:0007669"/>
    <property type="project" value="InterPro"/>
</dbReference>
<dbReference type="STRING" id="394193.SAMN04489732_113127"/>
<dbReference type="InterPro" id="IPR009100">
    <property type="entry name" value="AcylCoA_DH/oxidase_NM_dom_sf"/>
</dbReference>
<sequence length="351" mass="36101">MRSGRVHETFGSLIPVTDLVAEARALADDLLFPAAAEVDRTGVVPRSHFDALAAAGLYGVAAPAAAGGPGLSLAELVAVIEALASGCLSTTFTWIQHHALVVGLAGTSNAGLRAKYLPALISGDLRAGVAYTGVIPTPPRVRAEPVDGGYRFDGEAPFVSGWGGIDLLQLSGRDGDTVVSVVVEPVPDPSVTAHPLDLTAAQGTATVRLDLDGYFVPADRVFAEQPYAEFVGSKTFASRLSGCVALGLAERCARLLVDAGEDQAAEALRAEQQLVRTRLDAALTDPPALPAARAAASDLAYRSAGALAAATGSRAILGGSHAARLVREATFVLVAATRPDIRAELIGLTLR</sequence>
<organism evidence="2 3">
    <name type="scientific">Amycolatopsis saalfeldensis</name>
    <dbReference type="NCBI Taxonomy" id="394193"/>
    <lineage>
        <taxon>Bacteria</taxon>
        <taxon>Bacillati</taxon>
        <taxon>Actinomycetota</taxon>
        <taxon>Actinomycetes</taxon>
        <taxon>Pseudonocardiales</taxon>
        <taxon>Pseudonocardiaceae</taxon>
        <taxon>Amycolatopsis</taxon>
    </lineage>
</organism>
<proteinExistence type="predicted"/>
<gene>
    <name evidence="2" type="ORF">SAMN04489732_113127</name>
</gene>
<dbReference type="SUPFAM" id="SSF56645">
    <property type="entry name" value="Acyl-CoA dehydrogenase NM domain-like"/>
    <property type="match status" value="1"/>
</dbReference>
<reference evidence="2 3" key="1">
    <citation type="submission" date="2016-10" db="EMBL/GenBank/DDBJ databases">
        <authorList>
            <person name="de Groot N.N."/>
        </authorList>
    </citation>
    <scope>NUCLEOTIDE SEQUENCE [LARGE SCALE GENOMIC DNA]</scope>
    <source>
        <strain evidence="2 3">DSM 44993</strain>
    </source>
</reference>